<evidence type="ECO:0000256" key="4">
    <source>
        <dbReference type="ARBA" id="ARBA00022490"/>
    </source>
</evidence>
<organism evidence="11 12">
    <name type="scientific">Spirosoma oryzae</name>
    <dbReference type="NCBI Taxonomy" id="1469603"/>
    <lineage>
        <taxon>Bacteria</taxon>
        <taxon>Pseudomonadati</taxon>
        <taxon>Bacteroidota</taxon>
        <taxon>Cytophagia</taxon>
        <taxon>Cytophagales</taxon>
        <taxon>Cytophagaceae</taxon>
        <taxon>Spirosoma</taxon>
    </lineage>
</organism>
<dbReference type="PANTHER" id="PTHR33540:SF2">
    <property type="entry name" value="TRNA THREONYLCARBAMOYLADENOSINE BIOSYNTHESIS PROTEIN TSAE"/>
    <property type="match status" value="1"/>
</dbReference>
<dbReference type="InterPro" id="IPR027417">
    <property type="entry name" value="P-loop_NTPase"/>
</dbReference>
<keyword evidence="8" id="KW-0067">ATP-binding</keyword>
<evidence type="ECO:0000256" key="6">
    <source>
        <dbReference type="ARBA" id="ARBA00022723"/>
    </source>
</evidence>
<dbReference type="GO" id="GO:0005737">
    <property type="term" value="C:cytoplasm"/>
    <property type="evidence" value="ECO:0007669"/>
    <property type="project" value="UniProtKB-SubCell"/>
</dbReference>
<dbReference type="Pfam" id="PF02367">
    <property type="entry name" value="TsaE"/>
    <property type="match status" value="1"/>
</dbReference>
<dbReference type="Proteomes" id="UP000238375">
    <property type="component" value="Unassembled WGS sequence"/>
</dbReference>
<dbReference type="OrthoDB" id="9815896at2"/>
<dbReference type="PANTHER" id="PTHR33540">
    <property type="entry name" value="TRNA THREONYLCARBAMOYLADENOSINE BIOSYNTHESIS PROTEIN TSAE"/>
    <property type="match status" value="1"/>
</dbReference>
<name>A0A2T0SKM8_9BACT</name>
<sequence length="141" mass="15984">MTLELKHLDDIDSVAHRLLAAGREQPVWLFEGDMGAGKTTLIKALCRALGVLTPVQSPTYSIVNEYTTHEGHPVYHFDCYRLRNEAEALDIGIEEYLASGNYCFIEWPERVVSLWPARYFQVQLTAGADDQRTIEARLVTD</sequence>
<dbReference type="SUPFAM" id="SSF52540">
    <property type="entry name" value="P-loop containing nucleoside triphosphate hydrolases"/>
    <property type="match status" value="1"/>
</dbReference>
<reference evidence="11 12" key="1">
    <citation type="submission" date="2018-03" db="EMBL/GenBank/DDBJ databases">
        <title>Genomic Encyclopedia of Archaeal and Bacterial Type Strains, Phase II (KMG-II): from individual species to whole genera.</title>
        <authorList>
            <person name="Goeker M."/>
        </authorList>
    </citation>
    <scope>NUCLEOTIDE SEQUENCE [LARGE SCALE GENOMIC DNA]</scope>
    <source>
        <strain evidence="11 12">DSM 28354</strain>
    </source>
</reference>
<protein>
    <recommendedName>
        <fullName evidence="3">tRNA threonylcarbamoyladenosine biosynthesis protein TsaE</fullName>
    </recommendedName>
    <alternativeName>
        <fullName evidence="10">t(6)A37 threonylcarbamoyladenosine biosynthesis protein TsaE</fullName>
    </alternativeName>
</protein>
<gene>
    <name evidence="11" type="ORF">CLV58_119118</name>
</gene>
<dbReference type="RefSeq" id="WP_106139626.1">
    <property type="nucleotide sequence ID" value="NZ_PVTE01000019.1"/>
</dbReference>
<keyword evidence="9" id="KW-0460">Magnesium</keyword>
<evidence type="ECO:0000256" key="3">
    <source>
        <dbReference type="ARBA" id="ARBA00019010"/>
    </source>
</evidence>
<dbReference type="NCBIfam" id="TIGR00150">
    <property type="entry name" value="T6A_YjeE"/>
    <property type="match status" value="1"/>
</dbReference>
<evidence type="ECO:0000256" key="10">
    <source>
        <dbReference type="ARBA" id="ARBA00032441"/>
    </source>
</evidence>
<evidence type="ECO:0000313" key="12">
    <source>
        <dbReference type="Proteomes" id="UP000238375"/>
    </source>
</evidence>
<keyword evidence="7" id="KW-0547">Nucleotide-binding</keyword>
<evidence type="ECO:0000256" key="2">
    <source>
        <dbReference type="ARBA" id="ARBA00007599"/>
    </source>
</evidence>
<keyword evidence="5" id="KW-0819">tRNA processing</keyword>
<keyword evidence="6" id="KW-0479">Metal-binding</keyword>
<dbReference type="EMBL" id="PVTE01000019">
    <property type="protein sequence ID" value="PRY33968.1"/>
    <property type="molecule type" value="Genomic_DNA"/>
</dbReference>
<comment type="subcellular location">
    <subcellularLocation>
        <location evidence="1">Cytoplasm</location>
    </subcellularLocation>
</comment>
<keyword evidence="4" id="KW-0963">Cytoplasm</keyword>
<dbReference type="GO" id="GO:0005524">
    <property type="term" value="F:ATP binding"/>
    <property type="evidence" value="ECO:0007669"/>
    <property type="project" value="UniProtKB-KW"/>
</dbReference>
<evidence type="ECO:0000313" key="11">
    <source>
        <dbReference type="EMBL" id="PRY33968.1"/>
    </source>
</evidence>
<comment type="caution">
    <text evidence="11">The sequence shown here is derived from an EMBL/GenBank/DDBJ whole genome shotgun (WGS) entry which is preliminary data.</text>
</comment>
<keyword evidence="12" id="KW-1185">Reference proteome</keyword>
<evidence type="ECO:0000256" key="9">
    <source>
        <dbReference type="ARBA" id="ARBA00022842"/>
    </source>
</evidence>
<evidence type="ECO:0000256" key="8">
    <source>
        <dbReference type="ARBA" id="ARBA00022840"/>
    </source>
</evidence>
<evidence type="ECO:0000256" key="1">
    <source>
        <dbReference type="ARBA" id="ARBA00004496"/>
    </source>
</evidence>
<dbReference type="GO" id="GO:0002949">
    <property type="term" value="P:tRNA threonylcarbamoyladenosine modification"/>
    <property type="evidence" value="ECO:0007669"/>
    <property type="project" value="InterPro"/>
</dbReference>
<dbReference type="InterPro" id="IPR003442">
    <property type="entry name" value="T6A_TsaE"/>
</dbReference>
<proteinExistence type="inferred from homology"/>
<dbReference type="GO" id="GO:0046872">
    <property type="term" value="F:metal ion binding"/>
    <property type="evidence" value="ECO:0007669"/>
    <property type="project" value="UniProtKB-KW"/>
</dbReference>
<comment type="similarity">
    <text evidence="2">Belongs to the TsaE family.</text>
</comment>
<dbReference type="AlphaFoldDB" id="A0A2T0SKM8"/>
<accession>A0A2T0SKM8</accession>
<evidence type="ECO:0000256" key="5">
    <source>
        <dbReference type="ARBA" id="ARBA00022694"/>
    </source>
</evidence>
<dbReference type="Gene3D" id="3.40.50.300">
    <property type="entry name" value="P-loop containing nucleotide triphosphate hydrolases"/>
    <property type="match status" value="1"/>
</dbReference>
<evidence type="ECO:0000256" key="7">
    <source>
        <dbReference type="ARBA" id="ARBA00022741"/>
    </source>
</evidence>